<protein>
    <submittedName>
        <fullName evidence="2">Uncharacterized protein</fullName>
    </submittedName>
</protein>
<dbReference type="EMBL" id="JAQOSP010000109">
    <property type="protein sequence ID" value="MDJ1171279.1"/>
    <property type="molecule type" value="Genomic_DNA"/>
</dbReference>
<dbReference type="RefSeq" id="WP_283755033.1">
    <property type="nucleotide sequence ID" value="NZ_JAQOSP010000109.1"/>
</dbReference>
<name>A0ABT7AWI8_9CYAN</name>
<keyword evidence="3" id="KW-1185">Reference proteome</keyword>
<comment type="caution">
    <text evidence="2">The sequence shown here is derived from an EMBL/GenBank/DDBJ whole genome shotgun (WGS) entry which is preliminary data.</text>
</comment>
<evidence type="ECO:0000313" key="2">
    <source>
        <dbReference type="EMBL" id="MDJ1171279.1"/>
    </source>
</evidence>
<evidence type="ECO:0000256" key="1">
    <source>
        <dbReference type="SAM" id="MobiDB-lite"/>
    </source>
</evidence>
<evidence type="ECO:0000313" key="3">
    <source>
        <dbReference type="Proteomes" id="UP001235303"/>
    </source>
</evidence>
<feature type="region of interest" description="Disordered" evidence="1">
    <location>
        <begin position="74"/>
        <end position="112"/>
    </location>
</feature>
<gene>
    <name evidence="2" type="ORF">PMG71_17765</name>
</gene>
<proteinExistence type="predicted"/>
<dbReference type="Proteomes" id="UP001235303">
    <property type="component" value="Unassembled WGS sequence"/>
</dbReference>
<organism evidence="2 3">
    <name type="scientific">Roseofilum acuticapitatum BLCC-M154</name>
    <dbReference type="NCBI Taxonomy" id="3022444"/>
    <lineage>
        <taxon>Bacteria</taxon>
        <taxon>Bacillati</taxon>
        <taxon>Cyanobacteriota</taxon>
        <taxon>Cyanophyceae</taxon>
        <taxon>Desertifilales</taxon>
        <taxon>Desertifilaceae</taxon>
        <taxon>Roseofilum</taxon>
        <taxon>Roseofilum acuticapitatum</taxon>
    </lineage>
</organism>
<accession>A0ABT7AWI8</accession>
<sequence length="112" mass="12865">MTDEEYMQAFLQVWETNPNNIFTTSGAMKGLPALNTLVVESKDESNEVFADKLGQWCSDYPKLSDQVFAAHNRKFKFKKDSPKPQTQPDKTLDNHYPQIPESLRKRILQSDG</sequence>
<reference evidence="2 3" key="1">
    <citation type="submission" date="2023-01" db="EMBL/GenBank/DDBJ databases">
        <title>Novel diversity within Roseofilum (Cyanobacteria; Desertifilaceae) from marine benthic mats with descriptions of four novel species.</title>
        <authorList>
            <person name="Wang Y."/>
            <person name="Berthold D.E."/>
            <person name="Hu J."/>
            <person name="Lefler F.W."/>
            <person name="Laughinghouse H.D. IV."/>
        </authorList>
    </citation>
    <scope>NUCLEOTIDE SEQUENCE [LARGE SCALE GENOMIC DNA]</scope>
    <source>
        <strain evidence="2 3">BLCC-M154</strain>
    </source>
</reference>